<sequence length="96" mass="10887">MSDCYTTNKQKAFPSLVRQAANAIVKKEQQKKICTTSWSQRKPDGPYTTRRHTVPFGRLDRIAGTAERTATLRTPNVTASNSNKPHFTQYTQRAKC</sequence>
<feature type="compositionally biased region" description="Polar residues" evidence="1">
    <location>
        <begin position="71"/>
        <end position="96"/>
    </location>
</feature>
<evidence type="ECO:0000256" key="1">
    <source>
        <dbReference type="SAM" id="MobiDB-lite"/>
    </source>
</evidence>
<keyword evidence="3" id="KW-1185">Reference proteome</keyword>
<reference evidence="2 3" key="1">
    <citation type="submission" date="2016-03" db="EMBL/GenBank/DDBJ databases">
        <title>EvidentialGene: Evidence-directed Construction of Genes on Genomes.</title>
        <authorList>
            <person name="Gilbert D.G."/>
            <person name="Choi J.-H."/>
            <person name="Mockaitis K."/>
            <person name="Colbourne J."/>
            <person name="Pfrender M."/>
        </authorList>
    </citation>
    <scope>NUCLEOTIDE SEQUENCE [LARGE SCALE GENOMIC DNA]</scope>
    <source>
        <strain evidence="2 3">Xinb3</strain>
        <tissue evidence="2">Complete organism</tissue>
    </source>
</reference>
<evidence type="ECO:0000313" key="3">
    <source>
        <dbReference type="Proteomes" id="UP000076858"/>
    </source>
</evidence>
<proteinExistence type="predicted"/>
<organism evidence="2 3">
    <name type="scientific">Daphnia magna</name>
    <dbReference type="NCBI Taxonomy" id="35525"/>
    <lineage>
        <taxon>Eukaryota</taxon>
        <taxon>Metazoa</taxon>
        <taxon>Ecdysozoa</taxon>
        <taxon>Arthropoda</taxon>
        <taxon>Crustacea</taxon>
        <taxon>Branchiopoda</taxon>
        <taxon>Diplostraca</taxon>
        <taxon>Cladocera</taxon>
        <taxon>Anomopoda</taxon>
        <taxon>Daphniidae</taxon>
        <taxon>Daphnia</taxon>
    </lineage>
</organism>
<protein>
    <submittedName>
        <fullName evidence="2">Uncharacterized protein</fullName>
    </submittedName>
</protein>
<comment type="caution">
    <text evidence="2">The sequence shown here is derived from an EMBL/GenBank/DDBJ whole genome shotgun (WGS) entry which is preliminary data.</text>
</comment>
<accession>A0A164VYT5</accession>
<evidence type="ECO:0000313" key="2">
    <source>
        <dbReference type="EMBL" id="KZS12791.1"/>
    </source>
</evidence>
<name>A0A164VYT5_9CRUS</name>
<dbReference type="EMBL" id="LRGB01001348">
    <property type="protein sequence ID" value="KZS12791.1"/>
    <property type="molecule type" value="Genomic_DNA"/>
</dbReference>
<dbReference type="AlphaFoldDB" id="A0A164VYT5"/>
<feature type="region of interest" description="Disordered" evidence="1">
    <location>
        <begin position="68"/>
        <end position="96"/>
    </location>
</feature>
<dbReference type="Proteomes" id="UP000076858">
    <property type="component" value="Unassembled WGS sequence"/>
</dbReference>
<gene>
    <name evidence="2" type="ORF">APZ42_022049</name>
</gene>